<keyword evidence="1" id="KW-0812">Transmembrane</keyword>
<keyword evidence="1" id="KW-0472">Membrane</keyword>
<organism evidence="2">
    <name type="scientific">Salmonella enterica subsp. enterica serovar Cardoner</name>
    <dbReference type="NCBI Taxonomy" id="2564309"/>
    <lineage>
        <taxon>Bacteria</taxon>
        <taxon>Pseudomonadati</taxon>
        <taxon>Pseudomonadota</taxon>
        <taxon>Gammaproteobacteria</taxon>
        <taxon>Enterobacterales</taxon>
        <taxon>Enterobacteriaceae</taxon>
        <taxon>Salmonella</taxon>
    </lineage>
</organism>
<evidence type="ECO:0000256" key="1">
    <source>
        <dbReference type="SAM" id="Phobius"/>
    </source>
</evidence>
<gene>
    <name evidence="2" type="ORF">DLM21_15415</name>
</gene>
<reference evidence="2" key="1">
    <citation type="submission" date="2018-05" db="EMBL/GenBank/DDBJ databases">
        <authorList>
            <person name="Ashton P.M."/>
            <person name="Dallman T."/>
            <person name="Nair S."/>
            <person name="De Pinna E."/>
            <person name="Peters T."/>
            <person name="Grant K."/>
        </authorList>
    </citation>
    <scope>NUCLEOTIDE SEQUENCE</scope>
    <source>
        <strain evidence="2">374031</strain>
    </source>
</reference>
<proteinExistence type="predicted"/>
<dbReference type="InterPro" id="IPR021737">
    <property type="entry name" value="Phage_phiKZ_Orf197"/>
</dbReference>
<evidence type="ECO:0000313" key="2">
    <source>
        <dbReference type="EMBL" id="EBU8205723.1"/>
    </source>
</evidence>
<feature type="transmembrane region" description="Helical" evidence="1">
    <location>
        <begin position="300"/>
        <end position="319"/>
    </location>
</feature>
<feature type="transmembrane region" description="Helical" evidence="1">
    <location>
        <begin position="58"/>
        <end position="84"/>
    </location>
</feature>
<evidence type="ECO:0008006" key="3">
    <source>
        <dbReference type="Google" id="ProtNLM"/>
    </source>
</evidence>
<feature type="transmembrane region" description="Helical" evidence="1">
    <location>
        <begin position="260"/>
        <end position="280"/>
    </location>
</feature>
<feature type="transmembrane region" description="Helical" evidence="1">
    <location>
        <begin position="104"/>
        <end position="125"/>
    </location>
</feature>
<sequence>MFYLALLLILSHLIVDFYTQSKSMVERKSGLRGKKAAVVAHVVHAGEHYLAFLLSLTIWFYLMGGNIFIFAYPVLYTGTAYAFIHLVIDGMKEKLKNKYPKRDLLFFVSDQIIHFSTIILLIVFIQSFEIMKFNLIKHDHIKGMANFAIVVCGLLILLRPVSLFVEKFLNMAMAETKITHIKVTKSHISRMLEDNLKEKLNTLMDSASCAPSDANTAFTDYRKRAEIIVMEIPKVDINIESKMAFSSNKGGQWIGFVERVMIFTFFIYGQFTAIAAMMAIKTAFRFNDLKDDNDSHRSEYIMLGTFVSLFMTFLISLIIKHYISVNEMVKFLDSVIKPFM</sequence>
<dbReference type="EMBL" id="AAHDIR010000014">
    <property type="protein sequence ID" value="EBU8205723.1"/>
    <property type="molecule type" value="Genomic_DNA"/>
</dbReference>
<accession>A0A5V6PZI2</accession>
<protein>
    <recommendedName>
        <fullName evidence="3">DUF3307 domain-containing protein</fullName>
    </recommendedName>
</protein>
<dbReference type="Pfam" id="PF11750">
    <property type="entry name" value="DUF3307"/>
    <property type="match status" value="1"/>
</dbReference>
<feature type="transmembrane region" description="Helical" evidence="1">
    <location>
        <begin position="145"/>
        <end position="165"/>
    </location>
</feature>
<name>A0A5V6PZI2_SALET</name>
<dbReference type="AlphaFoldDB" id="A0A5V6PZI2"/>
<keyword evidence="1" id="KW-1133">Transmembrane helix</keyword>
<comment type="caution">
    <text evidence="2">The sequence shown here is derived from an EMBL/GenBank/DDBJ whole genome shotgun (WGS) entry which is preliminary data.</text>
</comment>